<dbReference type="EMBL" id="BMHB01000001">
    <property type="protein sequence ID" value="GGI12975.1"/>
    <property type="molecule type" value="Genomic_DNA"/>
</dbReference>
<dbReference type="Proteomes" id="UP000626244">
    <property type="component" value="Unassembled WGS sequence"/>
</dbReference>
<dbReference type="OrthoDB" id="2858906at2"/>
<evidence type="ECO:0000313" key="2">
    <source>
        <dbReference type="Proteomes" id="UP000626244"/>
    </source>
</evidence>
<comment type="caution">
    <text evidence="1">The sequence shown here is derived from an EMBL/GenBank/DDBJ whole genome shotgun (WGS) entry which is preliminary data.</text>
</comment>
<evidence type="ECO:0000313" key="1">
    <source>
        <dbReference type="EMBL" id="GGI12975.1"/>
    </source>
</evidence>
<sequence length="136" mass="16023">MSLATYIGTNIEIPLSDEDSEDLIIIGDCFSDDHNKINVRKFQFSTPYVYEVSSHWGIEILKYSKSKRNLESKNKLTELCKILDNYLEKGDYFELYSCWVGEEDEKRIGELTLKLNHFNVNEINIYEHTLVRFEKV</sequence>
<protein>
    <submittedName>
        <fullName evidence="1">Uncharacterized protein</fullName>
    </submittedName>
</protein>
<dbReference type="AlphaFoldDB" id="A0A8J3AHJ0"/>
<name>A0A8J3AHJ0_9BACI</name>
<proteinExistence type="predicted"/>
<keyword evidence="2" id="KW-1185">Reference proteome</keyword>
<gene>
    <name evidence="1" type="ORF">GCM10007380_15600</name>
</gene>
<organism evidence="1 2">
    <name type="scientific">Gottfriedia solisilvae</name>
    <dbReference type="NCBI Taxonomy" id="1516104"/>
    <lineage>
        <taxon>Bacteria</taxon>
        <taxon>Bacillati</taxon>
        <taxon>Bacillota</taxon>
        <taxon>Bacilli</taxon>
        <taxon>Bacillales</taxon>
        <taxon>Bacillaceae</taxon>
        <taxon>Gottfriedia</taxon>
    </lineage>
</organism>
<dbReference type="RefSeq" id="WP_087997962.1">
    <property type="nucleotide sequence ID" value="NZ_BMHB01000001.1"/>
</dbReference>
<reference evidence="2" key="1">
    <citation type="journal article" date="2019" name="Int. J. Syst. Evol. Microbiol.">
        <title>The Global Catalogue of Microorganisms (GCM) 10K type strain sequencing project: providing services to taxonomists for standard genome sequencing and annotation.</title>
        <authorList>
            <consortium name="The Broad Institute Genomics Platform"/>
            <consortium name="The Broad Institute Genome Sequencing Center for Infectious Disease"/>
            <person name="Wu L."/>
            <person name="Ma J."/>
        </authorList>
    </citation>
    <scope>NUCLEOTIDE SEQUENCE [LARGE SCALE GENOMIC DNA]</scope>
    <source>
        <strain evidence="2">CGMCC 1.14993</strain>
    </source>
</reference>
<accession>A0A8J3AHJ0</accession>